<dbReference type="Pfam" id="PF19328">
    <property type="entry name" value="DAP_DH_C"/>
    <property type="match status" value="1"/>
</dbReference>
<sequence>VGRDLGEVAGINKLGVSISADADAVLSQAKPDVVFLTTSSSLKVIYPQVEKCVAAGANVVSTCEELTYPYRKDPQLSAEIDKIAKANNVTVLATGVNPGFLMDAWPLFMTGVCQQVKRVKVVRAQDASPRRGPFQKKIGAGRTLEEFKKLVAAGTLKHVGLPESIAMIASGLGWKLDCQPSGASRKPVTTSSITQTVPYFFVRPRSARTKSIS</sequence>
<dbReference type="InterPro" id="IPR036291">
    <property type="entry name" value="NAD(P)-bd_dom_sf"/>
</dbReference>
<organism evidence="2">
    <name type="scientific">marine sediment metagenome</name>
    <dbReference type="NCBI Taxonomy" id="412755"/>
    <lineage>
        <taxon>unclassified sequences</taxon>
        <taxon>metagenomes</taxon>
        <taxon>ecological metagenomes</taxon>
    </lineage>
</organism>
<name>X1RKM7_9ZZZZ</name>
<dbReference type="CDD" id="cd24146">
    <property type="entry name" value="nat-AmDH_N_like"/>
    <property type="match status" value="1"/>
</dbReference>
<comment type="caution">
    <text evidence="2">The sequence shown here is derived from an EMBL/GenBank/DDBJ whole genome shotgun (WGS) entry which is preliminary data.</text>
</comment>
<dbReference type="EMBL" id="BARW01012170">
    <property type="protein sequence ID" value="GAI81188.1"/>
    <property type="molecule type" value="Genomic_DNA"/>
</dbReference>
<reference evidence="2" key="1">
    <citation type="journal article" date="2014" name="Front. Microbiol.">
        <title>High frequency of phylogenetically diverse reductive dehalogenase-homologous genes in deep subseafloor sedimentary metagenomes.</title>
        <authorList>
            <person name="Kawai M."/>
            <person name="Futagami T."/>
            <person name="Toyoda A."/>
            <person name="Takaki Y."/>
            <person name="Nishi S."/>
            <person name="Hori S."/>
            <person name="Arai W."/>
            <person name="Tsubouchi T."/>
            <person name="Morono Y."/>
            <person name="Uchiyama I."/>
            <person name="Ito T."/>
            <person name="Fujiyama A."/>
            <person name="Inagaki F."/>
            <person name="Takami H."/>
        </authorList>
    </citation>
    <scope>NUCLEOTIDE SEQUENCE</scope>
    <source>
        <strain evidence="2">Expedition CK06-06</strain>
    </source>
</reference>
<feature type="non-terminal residue" evidence="2">
    <location>
        <position position="213"/>
    </location>
</feature>
<dbReference type="Gene3D" id="3.40.50.720">
    <property type="entry name" value="NAD(P)-binding Rossmann-like Domain"/>
    <property type="match status" value="1"/>
</dbReference>
<dbReference type="AlphaFoldDB" id="X1RKM7"/>
<evidence type="ECO:0000313" key="2">
    <source>
        <dbReference type="EMBL" id="GAI81188.1"/>
    </source>
</evidence>
<protein>
    <recommendedName>
        <fullName evidence="1">2,4-diaminopentanoate dehydrogenase C-terminal domain-containing protein</fullName>
    </recommendedName>
</protein>
<dbReference type="SUPFAM" id="SSF51735">
    <property type="entry name" value="NAD(P)-binding Rossmann-fold domains"/>
    <property type="match status" value="1"/>
</dbReference>
<feature type="non-terminal residue" evidence="2">
    <location>
        <position position="1"/>
    </location>
</feature>
<dbReference type="InterPro" id="IPR045760">
    <property type="entry name" value="DAP_DH_C"/>
</dbReference>
<feature type="domain" description="2,4-diaminopentanoate dehydrogenase C-terminal" evidence="1">
    <location>
        <begin position="100"/>
        <end position="204"/>
    </location>
</feature>
<accession>X1RKM7</accession>
<proteinExistence type="predicted"/>
<gene>
    <name evidence="2" type="ORF">S12H4_23073</name>
</gene>
<evidence type="ECO:0000259" key="1">
    <source>
        <dbReference type="Pfam" id="PF19328"/>
    </source>
</evidence>